<dbReference type="VEuPathDB" id="FungiDB:M747DRAFT_275294"/>
<dbReference type="Proteomes" id="UP000197666">
    <property type="component" value="Unassembled WGS sequence"/>
</dbReference>
<reference evidence="10" key="1">
    <citation type="submission" date="2018-10" db="EMBL/GenBank/DDBJ databases">
        <title>FDA dAtabase for Regulatory Grade micrObial Sequences (FDA-ARGOS): Supporting development and validation of Infectious Disease Dx tests.</title>
        <authorList>
            <person name="Kerrigan L."/>
            <person name="Tallon L."/>
            <person name="Sadzewicz L."/>
            <person name="Sengamalay N."/>
            <person name="Ott S."/>
            <person name="Godinez A."/>
            <person name="Nagaraj S."/>
            <person name="Vavikolanu K."/>
            <person name="Nadendla S."/>
            <person name="George J."/>
            <person name="Sichtig H."/>
        </authorList>
    </citation>
    <scope>NUCLEOTIDE SEQUENCE [LARGE SCALE GENOMIC DNA]</scope>
    <source>
        <strain evidence="10">FDAARGOS_311</strain>
    </source>
</reference>
<dbReference type="EMBL" id="NKJJ02000003">
    <property type="protein sequence ID" value="TPR08782.1"/>
    <property type="molecule type" value="Genomic_DNA"/>
</dbReference>
<dbReference type="AlphaFoldDB" id="A0A505II99"/>
<evidence type="ECO:0000256" key="2">
    <source>
        <dbReference type="ARBA" id="ARBA00022723"/>
    </source>
</evidence>
<accession>A0A505II99</accession>
<evidence type="ECO:0000313" key="10">
    <source>
        <dbReference type="Proteomes" id="UP000197666"/>
    </source>
</evidence>
<dbReference type="CDD" id="cd14688">
    <property type="entry name" value="bZIP_YAP"/>
    <property type="match status" value="1"/>
</dbReference>
<dbReference type="InterPro" id="IPR050613">
    <property type="entry name" value="Sec_Metabolite_Reg"/>
</dbReference>
<dbReference type="CDD" id="cd12148">
    <property type="entry name" value="fungal_TF_MHR"/>
    <property type="match status" value="1"/>
</dbReference>
<feature type="region of interest" description="Disordered" evidence="7">
    <location>
        <begin position="234"/>
        <end position="271"/>
    </location>
</feature>
<organism evidence="9 10">
    <name type="scientific">Aspergillus niger</name>
    <dbReference type="NCBI Taxonomy" id="5061"/>
    <lineage>
        <taxon>Eukaryota</taxon>
        <taxon>Fungi</taxon>
        <taxon>Dikarya</taxon>
        <taxon>Ascomycota</taxon>
        <taxon>Pezizomycotina</taxon>
        <taxon>Eurotiomycetes</taxon>
        <taxon>Eurotiomycetidae</taxon>
        <taxon>Eurotiales</taxon>
        <taxon>Aspergillaceae</taxon>
        <taxon>Aspergillus</taxon>
        <taxon>Aspergillus subgen. Circumdati</taxon>
    </lineage>
</organism>
<dbReference type="VEuPathDB" id="FungiDB:ASPNIDRAFT2_1215346"/>
<dbReference type="VEuPathDB" id="FungiDB:An02g10050"/>
<dbReference type="GO" id="GO:0008270">
    <property type="term" value="F:zinc ion binding"/>
    <property type="evidence" value="ECO:0007669"/>
    <property type="project" value="InterPro"/>
</dbReference>
<feature type="domain" description="Zn(2)-C6 fungal-type" evidence="8">
    <location>
        <begin position="346"/>
        <end position="375"/>
    </location>
</feature>
<dbReference type="GO" id="GO:0003677">
    <property type="term" value="F:DNA binding"/>
    <property type="evidence" value="ECO:0007669"/>
    <property type="project" value="UniProtKB-KW"/>
</dbReference>
<evidence type="ECO:0000313" key="9">
    <source>
        <dbReference type="EMBL" id="TPR08782.1"/>
    </source>
</evidence>
<dbReference type="Gene3D" id="4.10.240.10">
    <property type="entry name" value="Zn(2)-C6 fungal-type DNA-binding domain"/>
    <property type="match status" value="1"/>
</dbReference>
<dbReference type="PROSITE" id="PS50048">
    <property type="entry name" value="ZN2_CY6_FUNGAL_2"/>
    <property type="match status" value="1"/>
</dbReference>
<keyword evidence="3" id="KW-0805">Transcription regulation</keyword>
<feature type="region of interest" description="Disordered" evidence="7">
    <location>
        <begin position="1"/>
        <end position="46"/>
    </location>
</feature>
<dbReference type="InterPro" id="IPR004827">
    <property type="entry name" value="bZIP"/>
</dbReference>
<keyword evidence="4" id="KW-0238">DNA-binding</keyword>
<dbReference type="InterPro" id="IPR036864">
    <property type="entry name" value="Zn2-C6_fun-type_DNA-bd_sf"/>
</dbReference>
<feature type="region of interest" description="Disordered" evidence="7">
    <location>
        <begin position="984"/>
        <end position="1025"/>
    </location>
</feature>
<dbReference type="Pfam" id="PF04082">
    <property type="entry name" value="Fungal_trans"/>
    <property type="match status" value="1"/>
</dbReference>
<evidence type="ECO:0000259" key="8">
    <source>
        <dbReference type="PROSITE" id="PS50048"/>
    </source>
</evidence>
<feature type="region of interest" description="Disordered" evidence="7">
    <location>
        <begin position="300"/>
        <end position="337"/>
    </location>
</feature>
<dbReference type="SUPFAM" id="SSF57701">
    <property type="entry name" value="Zn2/Cys6 DNA-binding domain"/>
    <property type="match status" value="1"/>
</dbReference>
<proteinExistence type="predicted"/>
<dbReference type="PANTHER" id="PTHR31001:SF40">
    <property type="entry name" value="ZN(II)2CYS6 TRANSCRIPTION FACTOR (EUROFUNG)"/>
    <property type="match status" value="1"/>
</dbReference>
<dbReference type="VEuPathDB" id="FungiDB:M747DRAFT_232189"/>
<dbReference type="GO" id="GO:0006351">
    <property type="term" value="P:DNA-templated transcription"/>
    <property type="evidence" value="ECO:0007669"/>
    <property type="project" value="InterPro"/>
</dbReference>
<evidence type="ECO:0000256" key="3">
    <source>
        <dbReference type="ARBA" id="ARBA00023015"/>
    </source>
</evidence>
<dbReference type="PROSITE" id="PS00036">
    <property type="entry name" value="BZIP_BASIC"/>
    <property type="match status" value="1"/>
</dbReference>
<evidence type="ECO:0000256" key="6">
    <source>
        <dbReference type="ARBA" id="ARBA00023242"/>
    </source>
</evidence>
<dbReference type="InterPro" id="IPR007219">
    <property type="entry name" value="XnlR_reg_dom"/>
</dbReference>
<dbReference type="PANTHER" id="PTHR31001">
    <property type="entry name" value="UNCHARACTERIZED TRANSCRIPTIONAL REGULATORY PROTEIN"/>
    <property type="match status" value="1"/>
</dbReference>
<dbReference type="GO" id="GO:0000981">
    <property type="term" value="F:DNA-binding transcription factor activity, RNA polymerase II-specific"/>
    <property type="evidence" value="ECO:0007669"/>
    <property type="project" value="InterPro"/>
</dbReference>
<dbReference type="VEuPathDB" id="FungiDB:An02g10060"/>
<evidence type="ECO:0000256" key="1">
    <source>
        <dbReference type="ARBA" id="ARBA00004123"/>
    </source>
</evidence>
<dbReference type="SMART" id="SM00906">
    <property type="entry name" value="Fungal_trans"/>
    <property type="match status" value="1"/>
</dbReference>
<evidence type="ECO:0000256" key="7">
    <source>
        <dbReference type="SAM" id="MobiDB-lite"/>
    </source>
</evidence>
<dbReference type="PROSITE" id="PS00463">
    <property type="entry name" value="ZN2_CY6_FUNGAL_1"/>
    <property type="match status" value="1"/>
</dbReference>
<protein>
    <submittedName>
        <fullName evidence="9">Fungal specific transcription factor domain family protein</fullName>
    </submittedName>
</protein>
<sequence length="1130" mass="125716">MSTKMRPPSTKEDRNLNDTTAQKQDPIERRRLQNRLSQRNHRRKIRDRIAKLQERVIASELRAAASLNGWDHPSTLTPSPVDRMPPIFDTEGHPSPPIQDVSPALGSTYFPQSRVICSSCSSALGSIPVLSSQPSFPSIYDATNDLDTTSPSSALRNSAFYPRSNSINPEMQNMSNIYPSMDSNIPLAEQWNGTTQYPGSSFYYIATEAYLPHIMQAINSGSSRPKAIIVLQQNNHPPGLPAPLPTSQSSPPGGSAVELPASSSPLGMHDSQCQCQGQGLMTSGEWGWLSEPLISVDGGPELNQAHAPIKPSGSDGPIPGRSGDTPEMNAPRPLQQARRRNRVIHSCLECRRRKLKCDRTQPCLGCRSSGLQCAYIAAAAHDAQFRQKLVQMKDAKDALDSSLTTSGDTNLITEEEDPGCGADDYLEPTPLATQDAAYASDAEDDTHDIGIRVGRMRLNERVGGLYRPRIADELSHSLQYLQKRENHHTSISIITSSTLVGSSGDYMMPGRSFIVPSVNLALGPTPWEEPLAKFVPARHIADKLLERYWVAVHPVARILHRPTFAQRYETLWELVESGHEVPPSLSAIVCAILFSATLCINEAGDLVEDNVPREILKYRLLSGTEVSLGRAQLLQSTRAETLQAFVAYLLTMCLDEVSRAHSALVGMAIRLAECMGLHRDPAEYGFSPAECQTRRLIWFQICYLDVRTSEIQGPRPFIQPDGFTTKLPFDLSSVAVWNDTIFSMIRFECQEMHRECLILRTNVDRKKLSLTSAIVKLEQFRTRMDNKYGPLLCSTSPQQPTQRLAALVLKLLESLLYVCLLHRYMNSVEYQIPDRLRQIVLSKGTDALEAAVELESAQDLRPWSWYSRSYHQYHTALLLLCEVFFYPMRKEVRRIWRCLDFIFAEPLSQLHIARISEKPTLEEIIQIRDLKSRYLLTLITERMRAYQSKKGFRLSSQIQRSKLVAPHQVSVGSDLKTILNRAHETPGSTPCIHDESSCLKSGQGAEGRSNDNLGKTSVSADALRDPPHTWVVPSANFSEELLGNQNSLHGSVYGPNSSINGPVGDNTMHVQPSDVHGAPKGATAETLEIDWSFWDTVFPVQINDGILDIEMGTNDIDSFLASEGELNYSV</sequence>
<dbReference type="CDD" id="cd00067">
    <property type="entry name" value="GAL4"/>
    <property type="match status" value="1"/>
</dbReference>
<feature type="compositionally biased region" description="Polar residues" evidence="7">
    <location>
        <begin position="1010"/>
        <end position="1019"/>
    </location>
</feature>
<dbReference type="SMART" id="SM00066">
    <property type="entry name" value="GAL4"/>
    <property type="match status" value="1"/>
</dbReference>
<keyword evidence="5" id="KW-0804">Transcription</keyword>
<dbReference type="VEuPathDB" id="FungiDB:ATCC64974_54580"/>
<dbReference type="InterPro" id="IPR001138">
    <property type="entry name" value="Zn2Cys6_DnaBD"/>
</dbReference>
<comment type="subcellular location">
    <subcellularLocation>
        <location evidence="1">Nucleus</location>
    </subcellularLocation>
</comment>
<keyword evidence="6" id="KW-0539">Nucleus</keyword>
<evidence type="ECO:0000256" key="5">
    <source>
        <dbReference type="ARBA" id="ARBA00023163"/>
    </source>
</evidence>
<dbReference type="Pfam" id="PF00172">
    <property type="entry name" value="Zn_clus"/>
    <property type="match status" value="1"/>
</dbReference>
<gene>
    <name evidence="9" type="ORF">CAN33_005905</name>
</gene>
<dbReference type="GO" id="GO:0005634">
    <property type="term" value="C:nucleus"/>
    <property type="evidence" value="ECO:0007669"/>
    <property type="project" value="UniProtKB-SubCell"/>
</dbReference>
<name>A0A505II99_ASPNG</name>
<evidence type="ECO:0000256" key="4">
    <source>
        <dbReference type="ARBA" id="ARBA00023125"/>
    </source>
</evidence>
<feature type="compositionally biased region" description="Polar residues" evidence="7">
    <location>
        <begin position="261"/>
        <end position="271"/>
    </location>
</feature>
<keyword evidence="2" id="KW-0479">Metal-binding</keyword>
<comment type="caution">
    <text evidence="9">The sequence shown here is derived from an EMBL/GenBank/DDBJ whole genome shotgun (WGS) entry which is preliminary data.</text>
</comment>
<dbReference type="GO" id="GO:0009893">
    <property type="term" value="P:positive regulation of metabolic process"/>
    <property type="evidence" value="ECO:0007669"/>
    <property type="project" value="UniProtKB-ARBA"/>
</dbReference>